<dbReference type="FunFam" id="3.10.50.40:FF:000006">
    <property type="entry name" value="Peptidyl-prolyl cis-trans isomerase"/>
    <property type="match status" value="1"/>
</dbReference>
<protein>
    <recommendedName>
        <fullName evidence="2 5">peptidylprolyl isomerase</fullName>
        <ecNumber evidence="2 5">5.2.1.8</ecNumber>
    </recommendedName>
</protein>
<dbReference type="Gene3D" id="3.10.50.40">
    <property type="match status" value="1"/>
</dbReference>
<keyword evidence="3 5" id="KW-0697">Rotamase</keyword>
<evidence type="ECO:0000259" key="6">
    <source>
        <dbReference type="PROSITE" id="PS50059"/>
    </source>
</evidence>
<keyword evidence="4 5" id="KW-0413">Isomerase</keyword>
<dbReference type="InterPro" id="IPR029000">
    <property type="entry name" value="Cyclophilin-like_dom_sf"/>
</dbReference>
<feature type="domain" description="PPIase cyclophilin-type" evidence="7">
    <location>
        <begin position="14"/>
        <end position="145"/>
    </location>
</feature>
<dbReference type="AlphaFoldDB" id="A0AAV4FMN2"/>
<comment type="catalytic activity">
    <reaction evidence="1 5">
        <text>[protein]-peptidylproline (omega=180) = [protein]-peptidylproline (omega=0)</text>
        <dbReference type="Rhea" id="RHEA:16237"/>
        <dbReference type="Rhea" id="RHEA-COMP:10747"/>
        <dbReference type="Rhea" id="RHEA-COMP:10748"/>
        <dbReference type="ChEBI" id="CHEBI:83833"/>
        <dbReference type="ChEBI" id="CHEBI:83834"/>
        <dbReference type="EC" id="5.2.1.8"/>
    </reaction>
</comment>
<gene>
    <name evidence="8" type="ORF">ElyMa_002166100</name>
</gene>
<dbReference type="EC" id="5.2.1.8" evidence="2 5"/>
<keyword evidence="9" id="KW-1185">Reference proteome</keyword>
<evidence type="ECO:0000313" key="8">
    <source>
        <dbReference type="EMBL" id="GFR74563.1"/>
    </source>
</evidence>
<dbReference type="PROSITE" id="PS50072">
    <property type="entry name" value="CSA_PPIASE_2"/>
    <property type="match status" value="1"/>
</dbReference>
<dbReference type="Proteomes" id="UP000762676">
    <property type="component" value="Unassembled WGS sequence"/>
</dbReference>
<dbReference type="Pfam" id="PF00160">
    <property type="entry name" value="Pro_isomerase"/>
    <property type="match status" value="1"/>
</dbReference>
<evidence type="ECO:0000256" key="2">
    <source>
        <dbReference type="ARBA" id="ARBA00013194"/>
    </source>
</evidence>
<feature type="domain" description="PPIase FKBP-type" evidence="6">
    <location>
        <begin position="222"/>
        <end position="310"/>
    </location>
</feature>
<dbReference type="Gene3D" id="2.40.100.10">
    <property type="entry name" value="Cyclophilin-like"/>
    <property type="match status" value="1"/>
</dbReference>
<dbReference type="CDD" id="cd00317">
    <property type="entry name" value="cyclophilin"/>
    <property type="match status" value="1"/>
</dbReference>
<evidence type="ECO:0000256" key="5">
    <source>
        <dbReference type="PROSITE-ProRule" id="PRU00277"/>
    </source>
</evidence>
<evidence type="ECO:0000313" key="9">
    <source>
        <dbReference type="Proteomes" id="UP000762676"/>
    </source>
</evidence>
<proteinExistence type="predicted"/>
<evidence type="ECO:0000256" key="3">
    <source>
        <dbReference type="ARBA" id="ARBA00023110"/>
    </source>
</evidence>
<evidence type="ECO:0000256" key="1">
    <source>
        <dbReference type="ARBA" id="ARBA00000971"/>
    </source>
</evidence>
<comment type="caution">
    <text evidence="8">The sequence shown here is derived from an EMBL/GenBank/DDBJ whole genome shotgun (WGS) entry which is preliminary data.</text>
</comment>
<dbReference type="SUPFAM" id="SSF54534">
    <property type="entry name" value="FKBP-like"/>
    <property type="match status" value="1"/>
</dbReference>
<dbReference type="GO" id="GO:0006457">
    <property type="term" value="P:protein folding"/>
    <property type="evidence" value="ECO:0007669"/>
    <property type="project" value="InterPro"/>
</dbReference>
<dbReference type="GO" id="GO:0003755">
    <property type="term" value="F:peptidyl-prolyl cis-trans isomerase activity"/>
    <property type="evidence" value="ECO:0007669"/>
    <property type="project" value="UniProtKB-KW"/>
</dbReference>
<dbReference type="PANTHER" id="PTHR45625:SF4">
    <property type="entry name" value="PEPTIDYLPROLYL ISOMERASE DOMAIN AND WD REPEAT-CONTAINING PROTEIN 1"/>
    <property type="match status" value="1"/>
</dbReference>
<dbReference type="PROSITE" id="PS50059">
    <property type="entry name" value="FKBP_PPIASE"/>
    <property type="match status" value="1"/>
</dbReference>
<dbReference type="InterPro" id="IPR020892">
    <property type="entry name" value="Cyclophilin-type_PPIase_CS"/>
</dbReference>
<dbReference type="Pfam" id="PF00254">
    <property type="entry name" value="FKBP_C"/>
    <property type="match status" value="1"/>
</dbReference>
<dbReference type="InterPro" id="IPR044666">
    <property type="entry name" value="Cyclophilin_A-like"/>
</dbReference>
<evidence type="ECO:0000259" key="7">
    <source>
        <dbReference type="PROSITE" id="PS50072"/>
    </source>
</evidence>
<dbReference type="InterPro" id="IPR001179">
    <property type="entry name" value="PPIase_FKBP_dom"/>
</dbReference>
<organism evidence="8 9">
    <name type="scientific">Elysia marginata</name>
    <dbReference type="NCBI Taxonomy" id="1093978"/>
    <lineage>
        <taxon>Eukaryota</taxon>
        <taxon>Metazoa</taxon>
        <taxon>Spiralia</taxon>
        <taxon>Lophotrochozoa</taxon>
        <taxon>Mollusca</taxon>
        <taxon>Gastropoda</taxon>
        <taxon>Heterobranchia</taxon>
        <taxon>Euthyneura</taxon>
        <taxon>Panpulmonata</taxon>
        <taxon>Sacoglossa</taxon>
        <taxon>Placobranchoidea</taxon>
        <taxon>Plakobranchidae</taxon>
        <taxon>Elysia</taxon>
    </lineage>
</organism>
<sequence length="310" mass="33515">MKEGIYGKIDTSKGSILVSLTYEETPGTVGNFVCLAEGLIKNSAKSGGKPYYDGLNFHRVVENFMIQGGCPNGDGKGGPGYSFDDEFHNSLRHDRAGVLSMANSGPNTNGSQFFITQVATEWLDDKHTVFGNVEKGQDVVDSIEQGDAIESIEIIRVGNKADKWDALVAFETFNKNALQRNEGIVLSEEKKIKEITEGFEKTSEGLYYKITKLGKGKKAKSGQPVSVHYTGMLINGDVFDSSIKRNSPISFLLGKGQVIPGWDIGISLLNEDSEAKLVIPPNLAYGSAGARDVIPPNATLIFEVKLVSVG</sequence>
<accession>A0AAV4FMN2</accession>
<name>A0AAV4FMN2_9GAST</name>
<dbReference type="InterPro" id="IPR046357">
    <property type="entry name" value="PPIase_dom_sf"/>
</dbReference>
<dbReference type="EMBL" id="BMAT01004494">
    <property type="protein sequence ID" value="GFR74563.1"/>
    <property type="molecule type" value="Genomic_DNA"/>
</dbReference>
<evidence type="ECO:0000256" key="4">
    <source>
        <dbReference type="ARBA" id="ARBA00023235"/>
    </source>
</evidence>
<reference evidence="8 9" key="1">
    <citation type="journal article" date="2021" name="Elife">
        <title>Chloroplast acquisition without the gene transfer in kleptoplastic sea slugs, Plakobranchus ocellatus.</title>
        <authorList>
            <person name="Maeda T."/>
            <person name="Takahashi S."/>
            <person name="Yoshida T."/>
            <person name="Shimamura S."/>
            <person name="Takaki Y."/>
            <person name="Nagai Y."/>
            <person name="Toyoda A."/>
            <person name="Suzuki Y."/>
            <person name="Arimoto A."/>
            <person name="Ishii H."/>
            <person name="Satoh N."/>
            <person name="Nishiyama T."/>
            <person name="Hasebe M."/>
            <person name="Maruyama T."/>
            <person name="Minagawa J."/>
            <person name="Obokata J."/>
            <person name="Shigenobu S."/>
        </authorList>
    </citation>
    <scope>NUCLEOTIDE SEQUENCE [LARGE SCALE GENOMIC DNA]</scope>
</reference>
<dbReference type="SUPFAM" id="SSF50891">
    <property type="entry name" value="Cyclophilin-like"/>
    <property type="match status" value="1"/>
</dbReference>
<dbReference type="InterPro" id="IPR002130">
    <property type="entry name" value="Cyclophilin-type_PPIase_dom"/>
</dbReference>
<dbReference type="PROSITE" id="PS00170">
    <property type="entry name" value="CSA_PPIASE_1"/>
    <property type="match status" value="1"/>
</dbReference>
<dbReference type="PANTHER" id="PTHR45625">
    <property type="entry name" value="PEPTIDYL-PROLYL CIS-TRANS ISOMERASE-RELATED"/>
    <property type="match status" value="1"/>
</dbReference>
<dbReference type="PRINTS" id="PR00153">
    <property type="entry name" value="CSAPPISMRASE"/>
</dbReference>